<evidence type="ECO:0000313" key="2">
    <source>
        <dbReference type="Proteomes" id="UP001519344"/>
    </source>
</evidence>
<protein>
    <submittedName>
        <fullName evidence="1">Uncharacterized protein</fullName>
    </submittedName>
</protein>
<dbReference type="EMBL" id="JAGGKV010000007">
    <property type="protein sequence ID" value="MBP1964082.1"/>
    <property type="molecule type" value="Genomic_DNA"/>
</dbReference>
<keyword evidence="2" id="KW-1185">Reference proteome</keyword>
<sequence>MMKLSIVCVLTGVSFFCFLSFVLYVSCKRFLLLCFYMLL</sequence>
<evidence type="ECO:0000313" key="1">
    <source>
        <dbReference type="EMBL" id="MBP1964082.1"/>
    </source>
</evidence>
<accession>A0ABS4HZI5</accession>
<reference evidence="1 2" key="1">
    <citation type="submission" date="2021-03" db="EMBL/GenBank/DDBJ databases">
        <title>Genomic Encyclopedia of Type Strains, Phase IV (KMG-IV): sequencing the most valuable type-strain genomes for metagenomic binning, comparative biology and taxonomic classification.</title>
        <authorList>
            <person name="Goeker M."/>
        </authorList>
    </citation>
    <scope>NUCLEOTIDE SEQUENCE [LARGE SCALE GENOMIC DNA]</scope>
    <source>
        <strain evidence="1 2">DSM 24950</strain>
    </source>
</reference>
<dbReference type="Proteomes" id="UP001519344">
    <property type="component" value="Unassembled WGS sequence"/>
</dbReference>
<organism evidence="1 2">
    <name type="scientific">Paenibacillus aceris</name>
    <dbReference type="NCBI Taxonomy" id="869555"/>
    <lineage>
        <taxon>Bacteria</taxon>
        <taxon>Bacillati</taxon>
        <taxon>Bacillota</taxon>
        <taxon>Bacilli</taxon>
        <taxon>Bacillales</taxon>
        <taxon>Paenibacillaceae</taxon>
        <taxon>Paenibacillus</taxon>
    </lineage>
</organism>
<name>A0ABS4HZI5_9BACL</name>
<comment type="caution">
    <text evidence="1">The sequence shown here is derived from an EMBL/GenBank/DDBJ whole genome shotgun (WGS) entry which is preliminary data.</text>
</comment>
<proteinExistence type="predicted"/>
<gene>
    <name evidence="1" type="ORF">J2Z65_003303</name>
</gene>